<organism evidence="4 5">
    <name type="scientific">SAR86 cluster bacterium</name>
    <dbReference type="NCBI Taxonomy" id="2030880"/>
    <lineage>
        <taxon>Bacteria</taxon>
        <taxon>Pseudomonadati</taxon>
        <taxon>Pseudomonadota</taxon>
        <taxon>Gammaproteobacteria</taxon>
        <taxon>SAR86 cluster</taxon>
    </lineage>
</organism>
<dbReference type="EMBL" id="NVVJ01000023">
    <property type="protein sequence ID" value="PCJ24737.1"/>
    <property type="molecule type" value="Genomic_DNA"/>
</dbReference>
<keyword evidence="2" id="KW-0804">Transcription</keyword>
<comment type="caution">
    <text evidence="4">The sequence shown here is derived from an EMBL/GenBank/DDBJ whole genome shotgun (WGS) entry which is preliminary data.</text>
</comment>
<accession>A0A2A5AZK6</accession>
<evidence type="ECO:0000313" key="4">
    <source>
        <dbReference type="EMBL" id="PCJ24737.1"/>
    </source>
</evidence>
<feature type="domain" description="Tetracycline repressor TetR C-terminal" evidence="3">
    <location>
        <begin position="45"/>
        <end position="179"/>
    </location>
</feature>
<dbReference type="SUPFAM" id="SSF46689">
    <property type="entry name" value="Homeodomain-like"/>
    <property type="match status" value="1"/>
</dbReference>
<evidence type="ECO:0000256" key="2">
    <source>
        <dbReference type="ARBA" id="ARBA00023163"/>
    </source>
</evidence>
<sequence>MHSVARKLGVSTTALYRHVESRDTLINLCMGELCGRIKVPRSSLEWREYLWQLGHEFRRALLTMPGSCTYGFKIGPSIPAVYAIIEGALSVLVEAGFRHRAAWQAYALVIDHAFVLTERQERFAATLERQKRTGTGLSQINNNDPAAFPVLAKVMSDVMPLDFGMTYDSQLGCLLDGIECGLKKEI</sequence>
<dbReference type="Gene3D" id="1.10.10.60">
    <property type="entry name" value="Homeodomain-like"/>
    <property type="match status" value="1"/>
</dbReference>
<dbReference type="AlphaFoldDB" id="A0A2A5AZK6"/>
<evidence type="ECO:0000313" key="5">
    <source>
        <dbReference type="Proteomes" id="UP000218327"/>
    </source>
</evidence>
<protein>
    <recommendedName>
        <fullName evidence="3">Tetracycline repressor TetR C-terminal domain-containing protein</fullName>
    </recommendedName>
</protein>
<evidence type="ECO:0000259" key="3">
    <source>
        <dbReference type="Pfam" id="PF02909"/>
    </source>
</evidence>
<dbReference type="Proteomes" id="UP000218327">
    <property type="component" value="Unassembled WGS sequence"/>
</dbReference>
<dbReference type="InterPro" id="IPR036271">
    <property type="entry name" value="Tet_transcr_reg_TetR-rel_C_sf"/>
</dbReference>
<gene>
    <name evidence="4" type="ORF">COA96_08685</name>
</gene>
<evidence type="ECO:0000256" key="1">
    <source>
        <dbReference type="ARBA" id="ARBA00023015"/>
    </source>
</evidence>
<dbReference type="InterPro" id="IPR009057">
    <property type="entry name" value="Homeodomain-like_sf"/>
</dbReference>
<reference evidence="5" key="1">
    <citation type="submission" date="2017-08" db="EMBL/GenBank/DDBJ databases">
        <title>A dynamic microbial community with high functional redundancy inhabits the cold, oxic subseafloor aquifer.</title>
        <authorList>
            <person name="Tully B.J."/>
            <person name="Wheat C.G."/>
            <person name="Glazer B.T."/>
            <person name="Huber J.A."/>
        </authorList>
    </citation>
    <scope>NUCLEOTIDE SEQUENCE [LARGE SCALE GENOMIC DNA]</scope>
</reference>
<dbReference type="GO" id="GO:0045892">
    <property type="term" value="P:negative regulation of DNA-templated transcription"/>
    <property type="evidence" value="ECO:0007669"/>
    <property type="project" value="InterPro"/>
</dbReference>
<dbReference type="Gene3D" id="1.10.357.10">
    <property type="entry name" value="Tetracycline Repressor, domain 2"/>
    <property type="match status" value="1"/>
</dbReference>
<dbReference type="InterPro" id="IPR004111">
    <property type="entry name" value="Repressor_TetR_C"/>
</dbReference>
<proteinExistence type="predicted"/>
<keyword evidence="1" id="KW-0805">Transcription regulation</keyword>
<dbReference type="Pfam" id="PF02909">
    <property type="entry name" value="TetR_C_1"/>
    <property type="match status" value="1"/>
</dbReference>
<dbReference type="SUPFAM" id="SSF48498">
    <property type="entry name" value="Tetracyclin repressor-like, C-terminal domain"/>
    <property type="match status" value="1"/>
</dbReference>
<name>A0A2A5AZK6_9GAMM</name>